<evidence type="ECO:0000259" key="2">
    <source>
        <dbReference type="Pfam" id="PF03981"/>
    </source>
</evidence>
<proteinExistence type="inferred from homology"/>
<dbReference type="GO" id="GO:0034551">
    <property type="term" value="P:mitochondrial respiratory chain complex III assembly"/>
    <property type="evidence" value="ECO:0007669"/>
    <property type="project" value="TreeGrafter"/>
</dbReference>
<evidence type="ECO:0000313" key="4">
    <source>
        <dbReference type="Proteomes" id="UP000299102"/>
    </source>
</evidence>
<evidence type="ECO:0000313" key="3">
    <source>
        <dbReference type="EMBL" id="GBP11046.1"/>
    </source>
</evidence>
<feature type="domain" description="Ubiquinol-cytochrome c chaperone" evidence="2">
    <location>
        <begin position="8"/>
        <end position="76"/>
    </location>
</feature>
<protein>
    <submittedName>
        <fullName evidence="3">Ubiquinol-cytochrome-c reductase complex assembly factor 1</fullName>
    </submittedName>
</protein>
<dbReference type="PANTHER" id="PTHR12184:SF1">
    <property type="entry name" value="UBIQUINOL-CYTOCHROME-C REDUCTASE COMPLEX ASSEMBLY FACTOR 1"/>
    <property type="match status" value="1"/>
</dbReference>
<sequence>MAEAPETGENGRFLRNSIVEAMWGDVNTRAKKLGAINPSRTRKQIEELSEQFQAALIAYDEGLMSEDTVLAAAICEDF</sequence>
<keyword evidence="4" id="KW-1185">Reference proteome</keyword>
<dbReference type="Pfam" id="PF03981">
    <property type="entry name" value="Ubiq_cyt_C_chap"/>
    <property type="match status" value="1"/>
</dbReference>
<dbReference type="InterPro" id="IPR007129">
    <property type="entry name" value="Ubiqinol_cyt_c_chaperone_CPB3"/>
</dbReference>
<dbReference type="AlphaFoldDB" id="A0A4C1TA78"/>
<dbReference type="Proteomes" id="UP000299102">
    <property type="component" value="Unassembled WGS sequence"/>
</dbReference>
<comment type="similarity">
    <text evidence="1">Belongs to the CBP3 family.</text>
</comment>
<dbReference type="EMBL" id="BGZK01004818">
    <property type="protein sequence ID" value="GBP11046.1"/>
    <property type="molecule type" value="Genomic_DNA"/>
</dbReference>
<gene>
    <name evidence="3" type="primary">uqcc1</name>
    <name evidence="3" type="ORF">EVAR_74052_1</name>
</gene>
<dbReference type="GO" id="GO:0005739">
    <property type="term" value="C:mitochondrion"/>
    <property type="evidence" value="ECO:0007669"/>
    <property type="project" value="TreeGrafter"/>
</dbReference>
<dbReference type="OrthoDB" id="4007at2759"/>
<organism evidence="3 4">
    <name type="scientific">Eumeta variegata</name>
    <name type="common">Bagworm moth</name>
    <name type="synonym">Eumeta japonica</name>
    <dbReference type="NCBI Taxonomy" id="151549"/>
    <lineage>
        <taxon>Eukaryota</taxon>
        <taxon>Metazoa</taxon>
        <taxon>Ecdysozoa</taxon>
        <taxon>Arthropoda</taxon>
        <taxon>Hexapoda</taxon>
        <taxon>Insecta</taxon>
        <taxon>Pterygota</taxon>
        <taxon>Neoptera</taxon>
        <taxon>Endopterygota</taxon>
        <taxon>Lepidoptera</taxon>
        <taxon>Glossata</taxon>
        <taxon>Ditrysia</taxon>
        <taxon>Tineoidea</taxon>
        <taxon>Psychidae</taxon>
        <taxon>Oiketicinae</taxon>
        <taxon>Eumeta</taxon>
    </lineage>
</organism>
<comment type="caution">
    <text evidence="3">The sequence shown here is derived from an EMBL/GenBank/DDBJ whole genome shotgun (WGS) entry which is preliminary data.</text>
</comment>
<evidence type="ECO:0000256" key="1">
    <source>
        <dbReference type="ARBA" id="ARBA00006407"/>
    </source>
</evidence>
<dbReference type="PANTHER" id="PTHR12184">
    <property type="entry name" value="UBIQUINOL-CYTOCHROME C REDUCTASE COMPLEX ASSEMBLY FACTOR 1 FAMILY MEMBER"/>
    <property type="match status" value="1"/>
</dbReference>
<dbReference type="STRING" id="151549.A0A4C1TA78"/>
<dbReference type="InterPro" id="IPR021150">
    <property type="entry name" value="Ubiq_cyt_c_chap"/>
</dbReference>
<reference evidence="3 4" key="1">
    <citation type="journal article" date="2019" name="Commun. Biol.">
        <title>The bagworm genome reveals a unique fibroin gene that provides high tensile strength.</title>
        <authorList>
            <person name="Kono N."/>
            <person name="Nakamura H."/>
            <person name="Ohtoshi R."/>
            <person name="Tomita M."/>
            <person name="Numata K."/>
            <person name="Arakawa K."/>
        </authorList>
    </citation>
    <scope>NUCLEOTIDE SEQUENCE [LARGE SCALE GENOMIC DNA]</scope>
</reference>
<name>A0A4C1TA78_EUMVA</name>
<accession>A0A4C1TA78</accession>